<dbReference type="InterPro" id="IPR013563">
    <property type="entry name" value="Oligopep_ABC_C"/>
</dbReference>
<evidence type="ECO:0000256" key="7">
    <source>
        <dbReference type="ARBA" id="ARBA00022741"/>
    </source>
</evidence>
<evidence type="ECO:0000256" key="6">
    <source>
        <dbReference type="ARBA" id="ARBA00022737"/>
    </source>
</evidence>
<dbReference type="InterPro" id="IPR003439">
    <property type="entry name" value="ABC_transporter-like_ATP-bd"/>
</dbReference>
<evidence type="ECO:0000256" key="13">
    <source>
        <dbReference type="ARBA" id="ARBA00038416"/>
    </source>
</evidence>
<evidence type="ECO:0000256" key="9">
    <source>
        <dbReference type="ARBA" id="ARBA00022840"/>
    </source>
</evidence>
<comment type="function">
    <text evidence="12">Part of the ABC transporter complex GsiABCD involved in glutathione import. Responsible for energy coupling to the transport system.</text>
</comment>
<dbReference type="NCBIfam" id="NF008453">
    <property type="entry name" value="PRK11308.1"/>
    <property type="match status" value="2"/>
</dbReference>
<comment type="subunit">
    <text evidence="2">The complex is composed of two ATP-binding proteins (GsiA), two transmembrane proteins (GsiC and GsiD) and a solute-binding protein (GsiB).</text>
</comment>
<dbReference type="InterPro" id="IPR027417">
    <property type="entry name" value="P-loop_NTPase"/>
</dbReference>
<dbReference type="GO" id="GO:0016887">
    <property type="term" value="F:ATP hydrolysis activity"/>
    <property type="evidence" value="ECO:0007669"/>
    <property type="project" value="InterPro"/>
</dbReference>
<proteinExistence type="inferred from homology"/>
<dbReference type="Pfam" id="PF08352">
    <property type="entry name" value="oligo_HPY"/>
    <property type="match status" value="2"/>
</dbReference>
<dbReference type="CDD" id="cd03257">
    <property type="entry name" value="ABC_NikE_OppD_transporters"/>
    <property type="match status" value="2"/>
</dbReference>
<organism evidence="18 19">
    <name type="scientific">Falsigemmobacter faecalis</name>
    <dbReference type="NCBI Taxonomy" id="2488730"/>
    <lineage>
        <taxon>Bacteria</taxon>
        <taxon>Pseudomonadati</taxon>
        <taxon>Pseudomonadota</taxon>
        <taxon>Alphaproteobacteria</taxon>
        <taxon>Rhodobacterales</taxon>
        <taxon>Paracoccaceae</taxon>
        <taxon>Falsigemmobacter</taxon>
    </lineage>
</organism>
<evidence type="ECO:0000256" key="15">
    <source>
        <dbReference type="ARBA" id="ARBA00041187"/>
    </source>
</evidence>
<gene>
    <name evidence="18" type="ORF">EG244_07430</name>
</gene>
<dbReference type="Pfam" id="PF00005">
    <property type="entry name" value="ABC_tran"/>
    <property type="match status" value="2"/>
</dbReference>
<dbReference type="PROSITE" id="PS50893">
    <property type="entry name" value="ABC_TRANSPORTER_2"/>
    <property type="match status" value="2"/>
</dbReference>
<dbReference type="NCBIfam" id="NF007739">
    <property type="entry name" value="PRK10419.1"/>
    <property type="match status" value="2"/>
</dbReference>
<dbReference type="InterPro" id="IPR050319">
    <property type="entry name" value="ABC_transp_ATP-bind"/>
</dbReference>
<name>A0A3P3DPP8_9RHOB</name>
<dbReference type="SUPFAM" id="SSF52540">
    <property type="entry name" value="P-loop containing nucleoside triphosphate hydrolases"/>
    <property type="match status" value="2"/>
</dbReference>
<evidence type="ECO:0000313" key="18">
    <source>
        <dbReference type="EMBL" id="RRH76233.1"/>
    </source>
</evidence>
<protein>
    <recommendedName>
        <fullName evidence="15">Glutathione import ATP-binding protein GsiA</fullName>
        <ecNumber evidence="14">7.4.2.10</ecNumber>
    </recommendedName>
</protein>
<feature type="domain" description="ABC transporter" evidence="17">
    <location>
        <begin position="304"/>
        <end position="554"/>
    </location>
</feature>
<comment type="similarity">
    <text evidence="13">Belongs to the ABC transporter superfamily. Glutathione importer (TC 3.A.1.5.11) family.</text>
</comment>
<dbReference type="GO" id="GO:0055085">
    <property type="term" value="P:transmembrane transport"/>
    <property type="evidence" value="ECO:0007669"/>
    <property type="project" value="UniProtKB-ARBA"/>
</dbReference>
<accession>A0A3P3DPP8</accession>
<evidence type="ECO:0000313" key="19">
    <source>
        <dbReference type="Proteomes" id="UP000282125"/>
    </source>
</evidence>
<comment type="caution">
    <text evidence="18">The sequence shown here is derived from an EMBL/GenBank/DDBJ whole genome shotgun (WGS) entry which is preliminary data.</text>
</comment>
<dbReference type="GO" id="GO:0005886">
    <property type="term" value="C:plasma membrane"/>
    <property type="evidence" value="ECO:0007669"/>
    <property type="project" value="UniProtKB-SubCell"/>
</dbReference>
<comment type="catalytic activity">
    <reaction evidence="16">
        <text>glutathione(out) + ATP + H2O = glutathione(in) + ADP + phosphate + H(+)</text>
        <dbReference type="Rhea" id="RHEA:29791"/>
        <dbReference type="ChEBI" id="CHEBI:15377"/>
        <dbReference type="ChEBI" id="CHEBI:15378"/>
        <dbReference type="ChEBI" id="CHEBI:30616"/>
        <dbReference type="ChEBI" id="CHEBI:43474"/>
        <dbReference type="ChEBI" id="CHEBI:57925"/>
        <dbReference type="ChEBI" id="CHEBI:456216"/>
        <dbReference type="EC" id="7.4.2.10"/>
    </reaction>
</comment>
<keyword evidence="5" id="KW-0997">Cell inner membrane</keyword>
<dbReference type="GO" id="GO:0015833">
    <property type="term" value="P:peptide transport"/>
    <property type="evidence" value="ECO:0007669"/>
    <property type="project" value="InterPro"/>
</dbReference>
<keyword evidence="4" id="KW-1003">Cell membrane</keyword>
<dbReference type="SMART" id="SM00382">
    <property type="entry name" value="AAA"/>
    <property type="match status" value="2"/>
</dbReference>
<dbReference type="GO" id="GO:0005524">
    <property type="term" value="F:ATP binding"/>
    <property type="evidence" value="ECO:0007669"/>
    <property type="project" value="UniProtKB-KW"/>
</dbReference>
<dbReference type="FunFam" id="3.40.50.300:FF:000016">
    <property type="entry name" value="Oligopeptide ABC transporter ATP-binding component"/>
    <property type="match status" value="2"/>
</dbReference>
<evidence type="ECO:0000256" key="16">
    <source>
        <dbReference type="ARBA" id="ARBA00047640"/>
    </source>
</evidence>
<dbReference type="RefSeq" id="WP_124964372.1">
    <property type="nucleotide sequence ID" value="NZ_RRAZ01000008.1"/>
</dbReference>
<feature type="domain" description="ABC transporter" evidence="17">
    <location>
        <begin position="7"/>
        <end position="258"/>
    </location>
</feature>
<evidence type="ECO:0000259" key="17">
    <source>
        <dbReference type="PROSITE" id="PS50893"/>
    </source>
</evidence>
<evidence type="ECO:0000256" key="8">
    <source>
        <dbReference type="ARBA" id="ARBA00022801"/>
    </source>
</evidence>
<keyword evidence="3" id="KW-0813">Transport</keyword>
<dbReference type="PANTHER" id="PTHR43776">
    <property type="entry name" value="TRANSPORT ATP-BINDING PROTEIN"/>
    <property type="match status" value="1"/>
</dbReference>
<sequence>MAQAKLLEVQDLKVAFRTGRTAWREVVHGLSFDVNPGETVALVGESGSGKSVTAMSVLGLLPKSTTRTSGRIAMEGRDLLTAGGEALRAIRGREVSMVFQEPMTSLNPVMTCGRQIAESLEIHRGLDRRQAAAEAHLMLDRVRIPDAARRFQEYPHSLSGGMRQRVMIAMALTCNPKLLIADEPTTALDVTIQAQILDLIAELQREEGMSVLFITHDMGVVAEIADRTVVMQRGNLIETAATSEIFATPREAYTRALLSAAPRLGAMAGRPAPARFPRIDAVTGLPVPGSDTGLPPLAEAEPLLRVEGLTTRFALTSGFFGRVAGRVHAVENVSFEVKAGETLAIVGESGCGKSTTGRSLLRMTPSDAGRVLFNGTDLMGLSPEALRQQRQHMQMIFQDPFSSLNPRRSVGETIAEPLLVNAICTPEEARLRTAALLERVGLEAASATRYPHEFSGGQRQRICIARALALEPQLIVADESVSALDVSVKAQVVNLMLDLQAERNLAYIFISHDMAVVERISHRVAVMYLGEIVEIGSREAVFGNPQHPYTRRLLSAVPVADPGRRHTRPPIAAEELKSPIRPRDFQPPKRSYIHAGPDHMVMAG</sequence>
<dbReference type="PANTHER" id="PTHR43776:SF15">
    <property type="entry name" value="GLUTATHIONE IMPORT ATP-BINDING PROTEIN GSIA"/>
    <property type="match status" value="1"/>
</dbReference>
<dbReference type="EC" id="7.4.2.10" evidence="14"/>
<evidence type="ECO:0000256" key="1">
    <source>
        <dbReference type="ARBA" id="ARBA00004417"/>
    </source>
</evidence>
<evidence type="ECO:0000256" key="3">
    <source>
        <dbReference type="ARBA" id="ARBA00022448"/>
    </source>
</evidence>
<keyword evidence="10" id="KW-1278">Translocase</keyword>
<evidence type="ECO:0000256" key="10">
    <source>
        <dbReference type="ARBA" id="ARBA00022967"/>
    </source>
</evidence>
<keyword evidence="19" id="KW-1185">Reference proteome</keyword>
<keyword evidence="7" id="KW-0547">Nucleotide-binding</keyword>
<evidence type="ECO:0000256" key="5">
    <source>
        <dbReference type="ARBA" id="ARBA00022519"/>
    </source>
</evidence>
<dbReference type="OrthoDB" id="9802264at2"/>
<dbReference type="PROSITE" id="PS00211">
    <property type="entry name" value="ABC_TRANSPORTER_1"/>
    <property type="match status" value="2"/>
</dbReference>
<keyword evidence="8" id="KW-0378">Hydrolase</keyword>
<keyword evidence="9 18" id="KW-0067">ATP-binding</keyword>
<dbReference type="AlphaFoldDB" id="A0A3P3DPP8"/>
<evidence type="ECO:0000256" key="4">
    <source>
        <dbReference type="ARBA" id="ARBA00022475"/>
    </source>
</evidence>
<evidence type="ECO:0000256" key="12">
    <source>
        <dbReference type="ARBA" id="ARBA00037530"/>
    </source>
</evidence>
<dbReference type="InterPro" id="IPR017871">
    <property type="entry name" value="ABC_transporter-like_CS"/>
</dbReference>
<dbReference type="Proteomes" id="UP000282125">
    <property type="component" value="Unassembled WGS sequence"/>
</dbReference>
<evidence type="ECO:0000256" key="2">
    <source>
        <dbReference type="ARBA" id="ARBA00011469"/>
    </source>
</evidence>
<dbReference type="InterPro" id="IPR003593">
    <property type="entry name" value="AAA+_ATPase"/>
</dbReference>
<reference evidence="18 19" key="1">
    <citation type="submission" date="2018-11" db="EMBL/GenBank/DDBJ databases">
        <title>Gemmobacter sp. nov., YIM 102744-1 draft genome.</title>
        <authorList>
            <person name="Li G."/>
            <person name="Jiang Y."/>
        </authorList>
    </citation>
    <scope>NUCLEOTIDE SEQUENCE [LARGE SCALE GENOMIC DNA]</scope>
    <source>
        <strain evidence="18 19">YIM 102744-1</strain>
    </source>
</reference>
<evidence type="ECO:0000256" key="11">
    <source>
        <dbReference type="ARBA" id="ARBA00023136"/>
    </source>
</evidence>
<keyword evidence="6" id="KW-0677">Repeat</keyword>
<dbReference type="EMBL" id="RRAZ01000008">
    <property type="protein sequence ID" value="RRH76233.1"/>
    <property type="molecule type" value="Genomic_DNA"/>
</dbReference>
<keyword evidence="11" id="KW-0472">Membrane</keyword>
<evidence type="ECO:0000256" key="14">
    <source>
        <dbReference type="ARBA" id="ARBA00039050"/>
    </source>
</evidence>
<comment type="subcellular location">
    <subcellularLocation>
        <location evidence="1">Cell inner membrane</location>
        <topology evidence="1">Peripheral membrane protein</topology>
    </subcellularLocation>
</comment>
<dbReference type="Gene3D" id="3.40.50.300">
    <property type="entry name" value="P-loop containing nucleotide triphosphate hydrolases"/>
    <property type="match status" value="2"/>
</dbReference>